<dbReference type="EMBL" id="RWGY01000039">
    <property type="protein sequence ID" value="TVU11627.1"/>
    <property type="molecule type" value="Genomic_DNA"/>
</dbReference>
<dbReference type="Proteomes" id="UP000324897">
    <property type="component" value="Chromosome 3"/>
</dbReference>
<dbReference type="Gene3D" id="3.80.10.10">
    <property type="entry name" value="Ribonuclease Inhibitor"/>
    <property type="match status" value="1"/>
</dbReference>
<evidence type="ECO:0000313" key="2">
    <source>
        <dbReference type="Proteomes" id="UP000324897"/>
    </source>
</evidence>
<proteinExistence type="predicted"/>
<protein>
    <submittedName>
        <fullName evidence="1">Uncharacterized protein</fullName>
    </submittedName>
</protein>
<feature type="non-terminal residue" evidence="1">
    <location>
        <position position="1"/>
    </location>
</feature>
<keyword evidence="2" id="KW-1185">Reference proteome</keyword>
<dbReference type="OrthoDB" id="685068at2759"/>
<sequence length="175" mass="19438">MIFTPLVNFNERSNLISEIRMACSIRCSDTKDSRAGGAQSAETIAEMGELSQLRKLSDVGTIERSLKLNESLVVKMQLSRSRLKDDKMMETIGSLPNLMLLRLYGNAYCLEGGAFPNLKEVDIYFSEQLREIRFEEGMTPQMGSIEIYGCRLESGIVGVRASPVTCLTDKAANRG</sequence>
<dbReference type="InterPro" id="IPR032675">
    <property type="entry name" value="LRR_dom_sf"/>
</dbReference>
<name>A0A5J9TKD5_9POAL</name>
<dbReference type="AlphaFoldDB" id="A0A5J9TKD5"/>
<evidence type="ECO:0000313" key="1">
    <source>
        <dbReference type="EMBL" id="TVU11627.1"/>
    </source>
</evidence>
<organism evidence="1 2">
    <name type="scientific">Eragrostis curvula</name>
    <name type="common">weeping love grass</name>
    <dbReference type="NCBI Taxonomy" id="38414"/>
    <lineage>
        <taxon>Eukaryota</taxon>
        <taxon>Viridiplantae</taxon>
        <taxon>Streptophyta</taxon>
        <taxon>Embryophyta</taxon>
        <taxon>Tracheophyta</taxon>
        <taxon>Spermatophyta</taxon>
        <taxon>Magnoliopsida</taxon>
        <taxon>Liliopsida</taxon>
        <taxon>Poales</taxon>
        <taxon>Poaceae</taxon>
        <taxon>PACMAD clade</taxon>
        <taxon>Chloridoideae</taxon>
        <taxon>Eragrostideae</taxon>
        <taxon>Eragrostidinae</taxon>
        <taxon>Eragrostis</taxon>
    </lineage>
</organism>
<gene>
    <name evidence="1" type="ORF">EJB05_45222</name>
</gene>
<dbReference type="Gramene" id="TVU11627">
    <property type="protein sequence ID" value="TVU11627"/>
    <property type="gene ID" value="EJB05_45222"/>
</dbReference>
<comment type="caution">
    <text evidence="1">The sequence shown here is derived from an EMBL/GenBank/DDBJ whole genome shotgun (WGS) entry which is preliminary data.</text>
</comment>
<accession>A0A5J9TKD5</accession>
<reference evidence="1 2" key="1">
    <citation type="journal article" date="2019" name="Sci. Rep.">
        <title>A high-quality genome of Eragrostis curvula grass provides insights into Poaceae evolution and supports new strategies to enhance forage quality.</title>
        <authorList>
            <person name="Carballo J."/>
            <person name="Santos B.A.C.M."/>
            <person name="Zappacosta D."/>
            <person name="Garbus I."/>
            <person name="Selva J.P."/>
            <person name="Gallo C.A."/>
            <person name="Diaz A."/>
            <person name="Albertini E."/>
            <person name="Caccamo M."/>
            <person name="Echenique V."/>
        </authorList>
    </citation>
    <scope>NUCLEOTIDE SEQUENCE [LARGE SCALE GENOMIC DNA]</scope>
    <source>
        <strain evidence="2">cv. Victoria</strain>
        <tissue evidence="1">Leaf</tissue>
    </source>
</reference>